<sequence>MRRLTPPPSTQSPGPHAATVGWRRRPVLQALALGLAAPVELAVAAQPRIVSIGGAITETLYALGADTSLVGVDTTSLYPTAARLLPSVGYARALSAEGVLSLSPHMVIAGDEAGPPAVLRQLQSAGVPVNVLAAEDSATGVMQRTDSIAALIGKQEAARALNDQFRREFEQATQRVARHAGAAPRVLFVLAHSMSQLRVAGQKTAADAMLRLAGATNALQGFDGYKPLNPEAAIAAAPQVLLVTDQGLAAAGGVEGLLRAPGLAATPAGRARRVVSLDALWLLGFGPRLPSAVVALADALRAKATA</sequence>
<proteinExistence type="predicted"/>
<dbReference type="Gene3D" id="3.40.50.1980">
    <property type="entry name" value="Nitrogenase molybdenum iron protein domain"/>
    <property type="match status" value="2"/>
</dbReference>
<dbReference type="EMBL" id="JBBUTG010000002">
    <property type="protein sequence ID" value="MEK8029987.1"/>
    <property type="molecule type" value="Genomic_DNA"/>
</dbReference>
<dbReference type="Pfam" id="PF01497">
    <property type="entry name" value="Peripla_BP_2"/>
    <property type="match status" value="1"/>
</dbReference>
<dbReference type="PANTHER" id="PTHR30535">
    <property type="entry name" value="VITAMIN B12-BINDING PROTEIN"/>
    <property type="match status" value="1"/>
</dbReference>
<reference evidence="2 3" key="1">
    <citation type="submission" date="2024-04" db="EMBL/GenBank/DDBJ databases">
        <title>Novel species of the genus Ideonella isolated from streams.</title>
        <authorList>
            <person name="Lu H."/>
        </authorList>
    </citation>
    <scope>NUCLEOTIDE SEQUENCE [LARGE SCALE GENOMIC DNA]</scope>
    <source>
        <strain evidence="2 3">DXS29W</strain>
    </source>
</reference>
<feature type="domain" description="Fe/B12 periplasmic-binding" evidence="1">
    <location>
        <begin position="48"/>
        <end position="306"/>
    </location>
</feature>
<dbReference type="SUPFAM" id="SSF53807">
    <property type="entry name" value="Helical backbone' metal receptor"/>
    <property type="match status" value="1"/>
</dbReference>
<gene>
    <name evidence="2" type="ORF">AACH06_04055</name>
</gene>
<dbReference type="InterPro" id="IPR002491">
    <property type="entry name" value="ABC_transptr_periplasmic_BD"/>
</dbReference>
<evidence type="ECO:0000259" key="1">
    <source>
        <dbReference type="PROSITE" id="PS50983"/>
    </source>
</evidence>
<dbReference type="Proteomes" id="UP001371218">
    <property type="component" value="Unassembled WGS sequence"/>
</dbReference>
<keyword evidence="3" id="KW-1185">Reference proteome</keyword>
<protein>
    <submittedName>
        <fullName evidence="2">ABC transporter substrate-binding protein</fullName>
    </submittedName>
</protein>
<comment type="caution">
    <text evidence="2">The sequence shown here is derived from an EMBL/GenBank/DDBJ whole genome shotgun (WGS) entry which is preliminary data.</text>
</comment>
<dbReference type="PANTHER" id="PTHR30535:SF4">
    <property type="entry name" value="HEMIN-BINDING PERIPLASMIC PROTEIN HMUT"/>
    <property type="match status" value="1"/>
</dbReference>
<evidence type="ECO:0000313" key="3">
    <source>
        <dbReference type="Proteomes" id="UP001371218"/>
    </source>
</evidence>
<dbReference type="RefSeq" id="WP_341424349.1">
    <property type="nucleotide sequence ID" value="NZ_JBBUTG010000002.1"/>
</dbReference>
<organism evidence="2 3">
    <name type="scientific">Ideonella lacteola</name>
    <dbReference type="NCBI Taxonomy" id="2984193"/>
    <lineage>
        <taxon>Bacteria</taxon>
        <taxon>Pseudomonadati</taxon>
        <taxon>Pseudomonadota</taxon>
        <taxon>Betaproteobacteria</taxon>
        <taxon>Burkholderiales</taxon>
        <taxon>Sphaerotilaceae</taxon>
        <taxon>Ideonella</taxon>
    </lineage>
</organism>
<name>A0ABU9BM90_9BURK</name>
<dbReference type="PROSITE" id="PS50983">
    <property type="entry name" value="FE_B12_PBP"/>
    <property type="match status" value="1"/>
</dbReference>
<evidence type="ECO:0000313" key="2">
    <source>
        <dbReference type="EMBL" id="MEK8029987.1"/>
    </source>
</evidence>
<accession>A0ABU9BM90</accession>
<dbReference type="InterPro" id="IPR050902">
    <property type="entry name" value="ABC_Transporter_SBP"/>
</dbReference>